<feature type="transmembrane region" description="Helical" evidence="1">
    <location>
        <begin position="205"/>
        <end position="223"/>
    </location>
</feature>
<gene>
    <name evidence="2" type="ORF">LX99_00784</name>
</gene>
<feature type="transmembrane region" description="Helical" evidence="1">
    <location>
        <begin position="181"/>
        <end position="199"/>
    </location>
</feature>
<keyword evidence="3" id="KW-1185">Reference proteome</keyword>
<name>A0A316HGG9_9SPHI</name>
<dbReference type="AlphaFoldDB" id="A0A316HGG9"/>
<sequence>MNQEFGPARGMMFEKEYTLHTGWKIFFYIVIAAMVIGGAYSIYAAITDKTLWLALLGVGLVLLGVYLYLELKVGRIIISGDGIKIVTYFRSKELLLGDIKGYRMERNVLFIDPIDKSKKRIHLGDYTYYADYREILTWLNLYCTDLNAQQEQMAIEEVQNDDSYGYTGEERLAELKRLKKFCSYFNYVGVAICIWMFAYPQPYDYVILTGLIWPLVVLFVFYLKRDVVTLNANDKKKEAVYPSLNTALVLPPFALLARVFIDFKLMHLTDVLLPAATVIVVLSAIFAAIMLSAREKARNNKTTWLSALLFVLLYGFTAPVLVNCDFDYGVPKTYTARVLDQRVSTGKHTSYNLTLSKWGPAESEEVEVNKSLYNEVKVGDTVQVNLKPGLLKMQWFFVSR</sequence>
<feature type="transmembrane region" description="Helical" evidence="1">
    <location>
        <begin position="273"/>
        <end position="291"/>
    </location>
</feature>
<evidence type="ECO:0000256" key="1">
    <source>
        <dbReference type="SAM" id="Phobius"/>
    </source>
</evidence>
<feature type="transmembrane region" description="Helical" evidence="1">
    <location>
        <begin position="52"/>
        <end position="69"/>
    </location>
</feature>
<dbReference type="Proteomes" id="UP000245678">
    <property type="component" value="Unassembled WGS sequence"/>
</dbReference>
<keyword evidence="1" id="KW-1133">Transmembrane helix</keyword>
<protein>
    <submittedName>
        <fullName evidence="2">Uncharacterized protein</fullName>
    </submittedName>
</protein>
<keyword evidence="1" id="KW-0472">Membrane</keyword>
<comment type="caution">
    <text evidence="2">The sequence shown here is derived from an EMBL/GenBank/DDBJ whole genome shotgun (WGS) entry which is preliminary data.</text>
</comment>
<keyword evidence="1" id="KW-0812">Transmembrane</keyword>
<feature type="transmembrane region" description="Helical" evidence="1">
    <location>
        <begin position="303"/>
        <end position="322"/>
    </location>
</feature>
<evidence type="ECO:0000313" key="2">
    <source>
        <dbReference type="EMBL" id="PWK80319.1"/>
    </source>
</evidence>
<dbReference type="RefSeq" id="WP_109606552.1">
    <property type="nucleotide sequence ID" value="NZ_QGHA01000001.1"/>
</dbReference>
<proteinExistence type="predicted"/>
<organism evidence="2 3">
    <name type="scientific">Mucilaginibacter oryzae</name>
    <dbReference type="NCBI Taxonomy" id="468058"/>
    <lineage>
        <taxon>Bacteria</taxon>
        <taxon>Pseudomonadati</taxon>
        <taxon>Bacteroidota</taxon>
        <taxon>Sphingobacteriia</taxon>
        <taxon>Sphingobacteriales</taxon>
        <taxon>Sphingobacteriaceae</taxon>
        <taxon>Mucilaginibacter</taxon>
    </lineage>
</organism>
<accession>A0A316HGG9</accession>
<reference evidence="2 3" key="1">
    <citation type="submission" date="2018-05" db="EMBL/GenBank/DDBJ databases">
        <title>Genomic Encyclopedia of Archaeal and Bacterial Type Strains, Phase II (KMG-II): from individual species to whole genera.</title>
        <authorList>
            <person name="Goeker M."/>
        </authorList>
    </citation>
    <scope>NUCLEOTIDE SEQUENCE [LARGE SCALE GENOMIC DNA]</scope>
    <source>
        <strain evidence="2 3">DSM 19975</strain>
    </source>
</reference>
<feature type="transmembrane region" description="Helical" evidence="1">
    <location>
        <begin position="25"/>
        <end position="46"/>
    </location>
</feature>
<dbReference type="EMBL" id="QGHA01000001">
    <property type="protein sequence ID" value="PWK80319.1"/>
    <property type="molecule type" value="Genomic_DNA"/>
</dbReference>
<evidence type="ECO:0000313" key="3">
    <source>
        <dbReference type="Proteomes" id="UP000245678"/>
    </source>
</evidence>
<feature type="transmembrane region" description="Helical" evidence="1">
    <location>
        <begin position="244"/>
        <end position="261"/>
    </location>
</feature>